<organism evidence="1 2">
    <name type="scientific">Catellatospora coxensis</name>
    <dbReference type="NCBI Taxonomy" id="310354"/>
    <lineage>
        <taxon>Bacteria</taxon>
        <taxon>Bacillati</taxon>
        <taxon>Actinomycetota</taxon>
        <taxon>Actinomycetes</taxon>
        <taxon>Micromonosporales</taxon>
        <taxon>Micromonosporaceae</taxon>
        <taxon>Catellatospora</taxon>
    </lineage>
</organism>
<name>A0A8J3PBE2_9ACTN</name>
<protein>
    <submittedName>
        <fullName evidence="1">Uncharacterized protein</fullName>
    </submittedName>
</protein>
<accession>A0A8J3PBE2</accession>
<evidence type="ECO:0000313" key="2">
    <source>
        <dbReference type="Proteomes" id="UP000630887"/>
    </source>
</evidence>
<gene>
    <name evidence="1" type="ORF">Cco03nite_79360</name>
</gene>
<sequence>MTAATAAAPSAGYMAAIVPRPAAALHPVHRQAPEYTRIKAELGVPDTCGASQVAARMSVDPAALGAHTRLEGRAVLALTECGRRYGYPPSGLDI</sequence>
<evidence type="ECO:0000313" key="1">
    <source>
        <dbReference type="EMBL" id="GIG11236.1"/>
    </source>
</evidence>
<proteinExistence type="predicted"/>
<keyword evidence="2" id="KW-1185">Reference proteome</keyword>
<dbReference type="AlphaFoldDB" id="A0A8J3PBE2"/>
<comment type="caution">
    <text evidence="1">The sequence shown here is derived from an EMBL/GenBank/DDBJ whole genome shotgun (WGS) entry which is preliminary data.</text>
</comment>
<reference evidence="1 2" key="1">
    <citation type="submission" date="2021-01" db="EMBL/GenBank/DDBJ databases">
        <title>Whole genome shotgun sequence of Catellatospora coxensis NBRC 107359.</title>
        <authorList>
            <person name="Komaki H."/>
            <person name="Tamura T."/>
        </authorList>
    </citation>
    <scope>NUCLEOTIDE SEQUENCE [LARGE SCALE GENOMIC DNA]</scope>
    <source>
        <strain evidence="1 2">NBRC 107359</strain>
    </source>
</reference>
<dbReference type="Proteomes" id="UP000630887">
    <property type="component" value="Unassembled WGS sequence"/>
</dbReference>
<dbReference type="EMBL" id="BONI01000124">
    <property type="protein sequence ID" value="GIG11236.1"/>
    <property type="molecule type" value="Genomic_DNA"/>
</dbReference>